<dbReference type="Pfam" id="PF00474">
    <property type="entry name" value="SSF"/>
    <property type="match status" value="1"/>
</dbReference>
<keyword evidence="9 13" id="KW-0472">Membrane</keyword>
<evidence type="ECO:0000256" key="10">
    <source>
        <dbReference type="ARBA" id="ARBA00023201"/>
    </source>
</evidence>
<evidence type="ECO:0000256" key="5">
    <source>
        <dbReference type="ARBA" id="ARBA00022692"/>
    </source>
</evidence>
<evidence type="ECO:0000256" key="12">
    <source>
        <dbReference type="SAM" id="MobiDB-lite"/>
    </source>
</evidence>
<dbReference type="GO" id="GO:0006814">
    <property type="term" value="P:sodium ion transport"/>
    <property type="evidence" value="ECO:0007669"/>
    <property type="project" value="UniProtKB-KW"/>
</dbReference>
<keyword evidence="15" id="KW-1185">Reference proteome</keyword>
<evidence type="ECO:0000256" key="1">
    <source>
        <dbReference type="ARBA" id="ARBA00004651"/>
    </source>
</evidence>
<evidence type="ECO:0000256" key="13">
    <source>
        <dbReference type="SAM" id="Phobius"/>
    </source>
</evidence>
<keyword evidence="5 13" id="KW-0812">Transmembrane</keyword>
<evidence type="ECO:0000313" key="15">
    <source>
        <dbReference type="Proteomes" id="UP001292094"/>
    </source>
</evidence>
<feature type="transmembrane region" description="Helical" evidence="13">
    <location>
        <begin position="332"/>
        <end position="351"/>
    </location>
</feature>
<feature type="transmembrane region" description="Helical" evidence="13">
    <location>
        <begin position="502"/>
        <end position="521"/>
    </location>
</feature>
<evidence type="ECO:0000256" key="8">
    <source>
        <dbReference type="ARBA" id="ARBA00023065"/>
    </source>
</evidence>
<feature type="transmembrane region" description="Helical" evidence="13">
    <location>
        <begin position="70"/>
        <end position="94"/>
    </location>
</feature>
<keyword evidence="6 13" id="KW-1133">Transmembrane helix</keyword>
<feature type="transmembrane region" description="Helical" evidence="13">
    <location>
        <begin position="181"/>
        <end position="199"/>
    </location>
</feature>
<dbReference type="NCBIfam" id="TIGR00813">
    <property type="entry name" value="sss"/>
    <property type="match status" value="1"/>
</dbReference>
<feature type="transmembrane region" description="Helical" evidence="13">
    <location>
        <begin position="219"/>
        <end position="245"/>
    </location>
</feature>
<feature type="transmembrane region" description="Helical" evidence="13">
    <location>
        <begin position="24"/>
        <end position="49"/>
    </location>
</feature>
<dbReference type="InterPro" id="IPR001734">
    <property type="entry name" value="Na/solute_symporter"/>
</dbReference>
<evidence type="ECO:0000313" key="14">
    <source>
        <dbReference type="EMBL" id="KAK4295672.1"/>
    </source>
</evidence>
<feature type="transmembrane region" description="Helical" evidence="13">
    <location>
        <begin position="273"/>
        <end position="294"/>
    </location>
</feature>
<keyword evidence="3" id="KW-0813">Transport</keyword>
<keyword evidence="7" id="KW-0915">Sodium</keyword>
<comment type="similarity">
    <text evidence="2 11">Belongs to the sodium:solute symporter (SSF) (TC 2.A.21) family.</text>
</comment>
<dbReference type="GO" id="GO:0015293">
    <property type="term" value="F:symporter activity"/>
    <property type="evidence" value="ECO:0007669"/>
    <property type="project" value="TreeGrafter"/>
</dbReference>
<dbReference type="PROSITE" id="PS50283">
    <property type="entry name" value="NA_SOLUT_SYMP_3"/>
    <property type="match status" value="1"/>
</dbReference>
<feature type="region of interest" description="Disordered" evidence="12">
    <location>
        <begin position="557"/>
        <end position="592"/>
    </location>
</feature>
<keyword evidence="10" id="KW-0739">Sodium transport</keyword>
<dbReference type="GO" id="GO:0005886">
    <property type="term" value="C:plasma membrane"/>
    <property type="evidence" value="ECO:0007669"/>
    <property type="project" value="UniProtKB-SubCell"/>
</dbReference>
<evidence type="ECO:0000256" key="11">
    <source>
        <dbReference type="RuleBase" id="RU362091"/>
    </source>
</evidence>
<sequence length="592" mass="64669">MLVGETETLGRGTSTEVYYYGTQLSIIILGSIPGMALICKVTLPIFYQLGIVSLNEYLQLRYGSQALRQLGTCLQLCYSTLYMGICMYAPSLALSAVTNLSTNTSMLLLASVTTFYITIGGVRAVVYTDVVQTVMMFTGVVVVTVMCCVDLGGLANLLAIADHGQRLQFFNMDPSPYVRHTFWSCFVLGFFLMIDYVGICQHTFQRFISVSKLRTSEGLGWFFLGGISVMWLLNFFAGLASYAIYSQCDPFTLGKINKPDQIFPYLVTDKFSFLPGLTGVFVSALYGGVLRLSVTNSSLSSSGSSAACLVWEDFLKHRPYFSRLTDRQATNVIKLLTVLTGLVALGSGVLMGGLGTIFLVAHTVLSVITGPRSGLFLSGILLPWVNAKGALVGFLVSILCSSWMVVGKFLWSAAPTMLPLSVYGCINTTSIINTTVTVFTSTTISNHTIFNATTTTPSSTTDYNDTNQITDSLFEYVDTTSSYLDESATTTTTSLYDVSYCYVGVGGLVLMMLVASIVSLVTGPTPPKDLEEGVVNPLCRRLYQRAWCYFHKSASCPWEEEEEEEEEEARDGEEGHVMMSDPADSSLHRPKV</sequence>
<organism evidence="14 15">
    <name type="scientific">Petrolisthes manimaculis</name>
    <dbReference type="NCBI Taxonomy" id="1843537"/>
    <lineage>
        <taxon>Eukaryota</taxon>
        <taxon>Metazoa</taxon>
        <taxon>Ecdysozoa</taxon>
        <taxon>Arthropoda</taxon>
        <taxon>Crustacea</taxon>
        <taxon>Multicrustacea</taxon>
        <taxon>Malacostraca</taxon>
        <taxon>Eumalacostraca</taxon>
        <taxon>Eucarida</taxon>
        <taxon>Decapoda</taxon>
        <taxon>Pleocyemata</taxon>
        <taxon>Anomura</taxon>
        <taxon>Galatheoidea</taxon>
        <taxon>Porcellanidae</taxon>
        <taxon>Petrolisthes</taxon>
    </lineage>
</organism>
<feature type="transmembrane region" description="Helical" evidence="13">
    <location>
        <begin position="389"/>
        <end position="411"/>
    </location>
</feature>
<accession>A0AAE1NUZ3</accession>
<keyword evidence="4" id="KW-1003">Cell membrane</keyword>
<dbReference type="PANTHER" id="PTHR42985:SF40">
    <property type="entry name" value="LD47995P-RELATED"/>
    <property type="match status" value="1"/>
</dbReference>
<dbReference type="EMBL" id="JAWZYT010004026">
    <property type="protein sequence ID" value="KAK4295672.1"/>
    <property type="molecule type" value="Genomic_DNA"/>
</dbReference>
<comment type="subcellular location">
    <subcellularLocation>
        <location evidence="1">Cell membrane</location>
        <topology evidence="1">Multi-pass membrane protein</topology>
    </subcellularLocation>
</comment>
<protein>
    <recommendedName>
        <fullName evidence="16">Sodium-coupled monocarboxylate transporter 1</fullName>
    </recommendedName>
</protein>
<reference evidence="14" key="1">
    <citation type="submission" date="2023-11" db="EMBL/GenBank/DDBJ databases">
        <title>Genome assemblies of two species of porcelain crab, Petrolisthes cinctipes and Petrolisthes manimaculis (Anomura: Porcellanidae).</title>
        <authorList>
            <person name="Angst P."/>
        </authorList>
    </citation>
    <scope>NUCLEOTIDE SEQUENCE</scope>
    <source>
        <strain evidence="14">PB745_02</strain>
        <tissue evidence="14">Gill</tissue>
    </source>
</reference>
<feature type="transmembrane region" description="Helical" evidence="13">
    <location>
        <begin position="106"/>
        <end position="126"/>
    </location>
</feature>
<name>A0AAE1NUZ3_9EUCA</name>
<feature type="transmembrane region" description="Helical" evidence="13">
    <location>
        <begin position="133"/>
        <end position="161"/>
    </location>
</feature>
<evidence type="ECO:0000256" key="2">
    <source>
        <dbReference type="ARBA" id="ARBA00006434"/>
    </source>
</evidence>
<feature type="transmembrane region" description="Helical" evidence="13">
    <location>
        <begin position="357"/>
        <end position="382"/>
    </location>
</feature>
<evidence type="ECO:0000256" key="3">
    <source>
        <dbReference type="ARBA" id="ARBA00022448"/>
    </source>
</evidence>
<gene>
    <name evidence="14" type="ORF">Pmani_031784</name>
</gene>
<evidence type="ECO:0008006" key="16">
    <source>
        <dbReference type="Google" id="ProtNLM"/>
    </source>
</evidence>
<evidence type="ECO:0000256" key="7">
    <source>
        <dbReference type="ARBA" id="ARBA00023053"/>
    </source>
</evidence>
<dbReference type="InterPro" id="IPR051163">
    <property type="entry name" value="Sodium:Solute_Symporter_SSF"/>
</dbReference>
<evidence type="ECO:0000256" key="9">
    <source>
        <dbReference type="ARBA" id="ARBA00023136"/>
    </source>
</evidence>
<dbReference type="Proteomes" id="UP001292094">
    <property type="component" value="Unassembled WGS sequence"/>
</dbReference>
<proteinExistence type="inferred from homology"/>
<dbReference type="PANTHER" id="PTHR42985">
    <property type="entry name" value="SODIUM-COUPLED MONOCARBOXYLATE TRANSPORTER"/>
    <property type="match status" value="1"/>
</dbReference>
<feature type="compositionally biased region" description="Acidic residues" evidence="12">
    <location>
        <begin position="558"/>
        <end position="571"/>
    </location>
</feature>
<evidence type="ECO:0000256" key="4">
    <source>
        <dbReference type="ARBA" id="ARBA00022475"/>
    </source>
</evidence>
<dbReference type="InterPro" id="IPR038377">
    <property type="entry name" value="Na/Glc_symporter_sf"/>
</dbReference>
<evidence type="ECO:0000256" key="6">
    <source>
        <dbReference type="ARBA" id="ARBA00022989"/>
    </source>
</evidence>
<comment type="caution">
    <text evidence="14">The sequence shown here is derived from an EMBL/GenBank/DDBJ whole genome shotgun (WGS) entry which is preliminary data.</text>
</comment>
<dbReference type="Gene3D" id="1.20.1730.10">
    <property type="entry name" value="Sodium/glucose cotransporter"/>
    <property type="match status" value="1"/>
</dbReference>
<keyword evidence="8" id="KW-0406">Ion transport</keyword>
<dbReference type="AlphaFoldDB" id="A0AAE1NUZ3"/>